<dbReference type="Proteomes" id="UP001162501">
    <property type="component" value="Chromosome 9"/>
</dbReference>
<protein>
    <submittedName>
        <fullName evidence="1">Uncharacterized protein</fullName>
    </submittedName>
</protein>
<evidence type="ECO:0000313" key="1">
    <source>
        <dbReference type="EMBL" id="CAN0569812.1"/>
    </source>
</evidence>
<evidence type="ECO:0000313" key="2">
    <source>
        <dbReference type="Proteomes" id="UP001162501"/>
    </source>
</evidence>
<dbReference type="EMBL" id="OX596093">
    <property type="protein sequence ID" value="CAN0569812.1"/>
    <property type="molecule type" value="Genomic_DNA"/>
</dbReference>
<reference evidence="1" key="1">
    <citation type="submission" date="2023-05" db="EMBL/GenBank/DDBJ databases">
        <authorList>
            <consortium name="ELIXIR-Norway"/>
        </authorList>
    </citation>
    <scope>NUCLEOTIDE SEQUENCE</scope>
</reference>
<name>A0AC60A852_RANTA</name>
<accession>A0AC60A852</accession>
<reference evidence="1" key="2">
    <citation type="submission" date="2025-03" db="EMBL/GenBank/DDBJ databases">
        <authorList>
            <consortium name="ELIXIR-Norway"/>
            <consortium name="Elixir Norway"/>
        </authorList>
    </citation>
    <scope>NUCLEOTIDE SEQUENCE</scope>
</reference>
<sequence length="326" mass="33977">MCSLCGGEGSVGTCLPLASLSRRPPGFCRHPWRVCGPRLAWQVTACAPRREETAGVSQPGGCWGLGLWPLREGAYPPSPGVAAVPEVLNVAPEPLVLPCALGGPSHPFPMSSSGGRHGETRPAASSLDLSLPCPWRGLDPSTCHLGQACDSPHCVLQNLGKAWRQGTGPIGLSSLPNWSVPSLLPCFLPGAACWNPDRLPPSWWCPLTVPVQRNGGMGQDLGPSVSDVPSGPASAWKGFLSLVQGALTFLEWNPGAESCPSERQGGPGEWGTMGRLRSASWPGLGPGFGGVLGTRGHWPALPEPSSINGSPWTPRGLDPRPCLSPG</sequence>
<gene>
    <name evidence="1" type="ORF">MRATA1EN22A_LOCUS28037</name>
</gene>
<proteinExistence type="predicted"/>
<organism evidence="1 2">
    <name type="scientific">Rangifer tarandus platyrhynchus</name>
    <name type="common">Svalbard reindeer</name>
    <dbReference type="NCBI Taxonomy" id="3082113"/>
    <lineage>
        <taxon>Eukaryota</taxon>
        <taxon>Metazoa</taxon>
        <taxon>Chordata</taxon>
        <taxon>Craniata</taxon>
        <taxon>Vertebrata</taxon>
        <taxon>Euteleostomi</taxon>
        <taxon>Mammalia</taxon>
        <taxon>Eutheria</taxon>
        <taxon>Laurasiatheria</taxon>
        <taxon>Artiodactyla</taxon>
        <taxon>Ruminantia</taxon>
        <taxon>Pecora</taxon>
        <taxon>Cervidae</taxon>
        <taxon>Odocoileinae</taxon>
        <taxon>Rangifer</taxon>
    </lineage>
</organism>